<dbReference type="AlphaFoldDB" id="A0A975BN50"/>
<protein>
    <recommendedName>
        <fullName evidence="3">Type II toxin-antitoxin system HicA family toxin</fullName>
    </recommendedName>
</protein>
<evidence type="ECO:0008006" key="3">
    <source>
        <dbReference type="Google" id="ProtNLM"/>
    </source>
</evidence>
<dbReference type="RefSeq" id="WP_207682947.1">
    <property type="nucleotide sequence ID" value="NZ_CP061800.1"/>
</dbReference>
<keyword evidence="2" id="KW-1185">Reference proteome</keyword>
<proteinExistence type="predicted"/>
<name>A0A975BN50_9BACT</name>
<accession>A0A975BN50</accession>
<sequence length="85" mass="9933">MTKKDKRIQSLFRNPKSMRFPELDAILTELGYEKRQSGKGSSHYVYSHPDIEMLVVLVSHGRNDMLPEYQVRKAVQSVKRLLENL</sequence>
<dbReference type="Proteomes" id="UP000663722">
    <property type="component" value="Chromosome"/>
</dbReference>
<gene>
    <name evidence="1" type="ORF">dnm_040100</name>
</gene>
<dbReference type="EMBL" id="CP061800">
    <property type="protein sequence ID" value="QTA87970.1"/>
    <property type="molecule type" value="Genomic_DNA"/>
</dbReference>
<reference evidence="1" key="1">
    <citation type="journal article" date="2021" name="Microb. Physiol.">
        <title>Proteogenomic Insights into the Physiology of Marine, Sulfate-Reducing, Filamentous Desulfonema limicola and Desulfonema magnum.</title>
        <authorList>
            <person name="Schnaars V."/>
            <person name="Wohlbrand L."/>
            <person name="Scheve S."/>
            <person name="Hinrichs C."/>
            <person name="Reinhardt R."/>
            <person name="Rabus R."/>
        </authorList>
    </citation>
    <scope>NUCLEOTIDE SEQUENCE</scope>
    <source>
        <strain evidence="1">4be13</strain>
    </source>
</reference>
<evidence type="ECO:0000313" key="2">
    <source>
        <dbReference type="Proteomes" id="UP000663722"/>
    </source>
</evidence>
<evidence type="ECO:0000313" key="1">
    <source>
        <dbReference type="EMBL" id="QTA87970.1"/>
    </source>
</evidence>
<dbReference type="KEGG" id="dmm:dnm_040100"/>
<organism evidence="1 2">
    <name type="scientific">Desulfonema magnum</name>
    <dbReference type="NCBI Taxonomy" id="45655"/>
    <lineage>
        <taxon>Bacteria</taxon>
        <taxon>Pseudomonadati</taxon>
        <taxon>Thermodesulfobacteriota</taxon>
        <taxon>Desulfobacteria</taxon>
        <taxon>Desulfobacterales</taxon>
        <taxon>Desulfococcaceae</taxon>
        <taxon>Desulfonema</taxon>
    </lineage>
</organism>
<dbReference type="SUPFAM" id="SSF54786">
    <property type="entry name" value="YcfA/nrd intein domain"/>
    <property type="match status" value="1"/>
</dbReference>